<keyword evidence="8 11" id="KW-0067">ATP-binding</keyword>
<keyword evidence="6 11" id="KW-0548">Nucleotidyltransferase</keyword>
<evidence type="ECO:0000256" key="8">
    <source>
        <dbReference type="ARBA" id="ARBA00022840"/>
    </source>
</evidence>
<dbReference type="PANTHER" id="PTHR39321:SF3">
    <property type="entry name" value="PHOSPHOPANTETHEINE ADENYLYLTRANSFERASE"/>
    <property type="match status" value="1"/>
</dbReference>
<comment type="similarity">
    <text evidence="3 11">Belongs to the NadD family.</text>
</comment>
<dbReference type="GO" id="GO:0004515">
    <property type="term" value="F:nicotinate-nucleotide adenylyltransferase activity"/>
    <property type="evidence" value="ECO:0007669"/>
    <property type="project" value="UniProtKB-EC"/>
</dbReference>
<comment type="catalytic activity">
    <reaction evidence="10 11">
        <text>nicotinate beta-D-ribonucleotide + ATP + H(+) = deamido-NAD(+) + diphosphate</text>
        <dbReference type="Rhea" id="RHEA:22860"/>
        <dbReference type="ChEBI" id="CHEBI:15378"/>
        <dbReference type="ChEBI" id="CHEBI:30616"/>
        <dbReference type="ChEBI" id="CHEBI:33019"/>
        <dbReference type="ChEBI" id="CHEBI:57502"/>
        <dbReference type="ChEBI" id="CHEBI:58437"/>
        <dbReference type="EC" id="2.7.7.18"/>
    </reaction>
</comment>
<evidence type="ECO:0000256" key="11">
    <source>
        <dbReference type="HAMAP-Rule" id="MF_00244"/>
    </source>
</evidence>
<dbReference type="HAMAP" id="MF_00244">
    <property type="entry name" value="NaMN_adenylyltr"/>
    <property type="match status" value="1"/>
</dbReference>
<protein>
    <recommendedName>
        <fullName evidence="11">Probable nicotinate-nucleotide adenylyltransferase</fullName>
        <ecNumber evidence="11">2.7.7.18</ecNumber>
    </recommendedName>
    <alternativeName>
        <fullName evidence="11">Deamido-NAD(+) diphosphorylase</fullName>
    </alternativeName>
    <alternativeName>
        <fullName evidence="11">Deamido-NAD(+) pyrophosphorylase</fullName>
    </alternativeName>
    <alternativeName>
        <fullName evidence="11">Nicotinate mononucleotide adenylyltransferase</fullName>
        <shortName evidence="11">NaMN adenylyltransferase</shortName>
    </alternativeName>
</protein>
<evidence type="ECO:0000256" key="4">
    <source>
        <dbReference type="ARBA" id="ARBA00022642"/>
    </source>
</evidence>
<evidence type="ECO:0000256" key="7">
    <source>
        <dbReference type="ARBA" id="ARBA00022741"/>
    </source>
</evidence>
<dbReference type="NCBIfam" id="TIGR00125">
    <property type="entry name" value="cyt_tran_rel"/>
    <property type="match status" value="1"/>
</dbReference>
<sequence>MSLPPFARGMRIGLFGGSFNPPHAGHALVCELALKRLGLHRIWVMVSPGNPLKSRQGLPSLQERMAAARKIMRDPRFVVTGFEAEIGARYSFQTVDFLRRACPGVHFVWIMGADNLAGFFRWQRWRDIAHAMPILAIDRPGATHRAERGQAATWFARRRLPESQAKTLPLRRPPALIVLHGPRSPLSSTQLRAQKRR</sequence>
<comment type="pathway">
    <text evidence="2 11">Cofactor biosynthesis; NAD(+) biosynthesis; deamido-NAD(+) from nicotinate D-ribonucleotide: step 1/1.</text>
</comment>
<keyword evidence="7 11" id="KW-0547">Nucleotide-binding</keyword>
<keyword evidence="14" id="KW-1185">Reference proteome</keyword>
<dbReference type="InterPro" id="IPR005248">
    <property type="entry name" value="NadD/NMNAT"/>
</dbReference>
<dbReference type="RefSeq" id="WP_336606151.1">
    <property type="nucleotide sequence ID" value="NZ_JAIVFK010000064.1"/>
</dbReference>
<proteinExistence type="inferred from homology"/>
<dbReference type="NCBIfam" id="NF000845">
    <property type="entry name" value="PRK00071.2-4"/>
    <property type="match status" value="1"/>
</dbReference>
<evidence type="ECO:0000256" key="1">
    <source>
        <dbReference type="ARBA" id="ARBA00002324"/>
    </source>
</evidence>
<dbReference type="PANTHER" id="PTHR39321">
    <property type="entry name" value="NICOTINATE-NUCLEOTIDE ADENYLYLTRANSFERASE-RELATED"/>
    <property type="match status" value="1"/>
</dbReference>
<gene>
    <name evidence="11" type="primary">nadD</name>
    <name evidence="13" type="ORF">K2U94_06070</name>
</gene>
<evidence type="ECO:0000256" key="3">
    <source>
        <dbReference type="ARBA" id="ARBA00009014"/>
    </source>
</evidence>
<dbReference type="Pfam" id="PF01467">
    <property type="entry name" value="CTP_transf_like"/>
    <property type="match status" value="1"/>
</dbReference>
<dbReference type="InterPro" id="IPR014729">
    <property type="entry name" value="Rossmann-like_a/b/a_fold"/>
</dbReference>
<evidence type="ECO:0000256" key="10">
    <source>
        <dbReference type="ARBA" id="ARBA00048721"/>
    </source>
</evidence>
<evidence type="ECO:0000256" key="6">
    <source>
        <dbReference type="ARBA" id="ARBA00022695"/>
    </source>
</evidence>
<organism evidence="13 14">
    <name type="scientific">Candidatus Rhodoblastus alkanivorans</name>
    <dbReference type="NCBI Taxonomy" id="2954117"/>
    <lineage>
        <taxon>Bacteria</taxon>
        <taxon>Pseudomonadati</taxon>
        <taxon>Pseudomonadota</taxon>
        <taxon>Alphaproteobacteria</taxon>
        <taxon>Hyphomicrobiales</taxon>
        <taxon>Rhodoblastaceae</taxon>
        <taxon>Rhodoblastus</taxon>
    </lineage>
</organism>
<dbReference type="NCBIfam" id="TIGR00482">
    <property type="entry name" value="nicotinate (nicotinamide) nucleotide adenylyltransferase"/>
    <property type="match status" value="1"/>
</dbReference>
<dbReference type="InterPro" id="IPR004821">
    <property type="entry name" value="Cyt_trans-like"/>
</dbReference>
<feature type="domain" description="Cytidyltransferase-like" evidence="12">
    <location>
        <begin position="14"/>
        <end position="193"/>
    </location>
</feature>
<evidence type="ECO:0000313" key="13">
    <source>
        <dbReference type="EMBL" id="MCI4682327.1"/>
    </source>
</evidence>
<reference evidence="13" key="1">
    <citation type="journal article" date="2022" name="ISME J.">
        <title>Identification of active gaseous-alkane degraders at natural gas seeps.</title>
        <authorList>
            <person name="Farhan Ul Haque M."/>
            <person name="Hernandez M."/>
            <person name="Crombie A.T."/>
            <person name="Murrell J.C."/>
        </authorList>
    </citation>
    <scope>NUCLEOTIDE SEQUENCE</scope>
    <source>
        <strain evidence="13">PC2</strain>
    </source>
</reference>
<comment type="caution">
    <text evidence="13">The sequence shown here is derived from an EMBL/GenBank/DDBJ whole genome shotgun (WGS) entry which is preliminary data.</text>
</comment>
<dbReference type="EMBL" id="JAIVFP010000001">
    <property type="protein sequence ID" value="MCI4682327.1"/>
    <property type="molecule type" value="Genomic_DNA"/>
</dbReference>
<evidence type="ECO:0000256" key="2">
    <source>
        <dbReference type="ARBA" id="ARBA00005019"/>
    </source>
</evidence>
<dbReference type="Proteomes" id="UP001139104">
    <property type="component" value="Unassembled WGS sequence"/>
</dbReference>
<name>A0ABS9Z6R7_9HYPH</name>
<keyword evidence="5 11" id="KW-0808">Transferase</keyword>
<dbReference type="Gene3D" id="3.40.50.620">
    <property type="entry name" value="HUPs"/>
    <property type="match status" value="1"/>
</dbReference>
<comment type="function">
    <text evidence="1 11">Catalyzes the reversible adenylation of nicotinate mononucleotide (NaMN) to nicotinic acid adenine dinucleotide (NaAD).</text>
</comment>
<keyword evidence="4 11" id="KW-0662">Pyridine nucleotide biosynthesis</keyword>
<evidence type="ECO:0000256" key="5">
    <source>
        <dbReference type="ARBA" id="ARBA00022679"/>
    </source>
</evidence>
<accession>A0ABS9Z6R7</accession>
<keyword evidence="9 11" id="KW-0520">NAD</keyword>
<dbReference type="CDD" id="cd02165">
    <property type="entry name" value="NMNAT"/>
    <property type="match status" value="1"/>
</dbReference>
<dbReference type="SUPFAM" id="SSF52374">
    <property type="entry name" value="Nucleotidylyl transferase"/>
    <property type="match status" value="1"/>
</dbReference>
<evidence type="ECO:0000259" key="12">
    <source>
        <dbReference type="Pfam" id="PF01467"/>
    </source>
</evidence>
<evidence type="ECO:0000256" key="9">
    <source>
        <dbReference type="ARBA" id="ARBA00023027"/>
    </source>
</evidence>
<dbReference type="EC" id="2.7.7.18" evidence="11"/>
<dbReference type="NCBIfam" id="NF000843">
    <property type="entry name" value="PRK00071.2-2"/>
    <property type="match status" value="1"/>
</dbReference>
<evidence type="ECO:0000313" key="14">
    <source>
        <dbReference type="Proteomes" id="UP001139104"/>
    </source>
</evidence>